<organism evidence="12 13">
    <name type="scientific">Cinchona calisaya</name>
    <dbReference type="NCBI Taxonomy" id="153742"/>
    <lineage>
        <taxon>Eukaryota</taxon>
        <taxon>Viridiplantae</taxon>
        <taxon>Streptophyta</taxon>
        <taxon>Embryophyta</taxon>
        <taxon>Tracheophyta</taxon>
        <taxon>Spermatophyta</taxon>
        <taxon>Magnoliopsida</taxon>
        <taxon>eudicotyledons</taxon>
        <taxon>Gunneridae</taxon>
        <taxon>Pentapetalae</taxon>
        <taxon>asterids</taxon>
        <taxon>lamiids</taxon>
        <taxon>Gentianales</taxon>
        <taxon>Rubiaceae</taxon>
        <taxon>Cinchonoideae</taxon>
        <taxon>Cinchoneae</taxon>
        <taxon>Cinchona</taxon>
    </lineage>
</organism>
<evidence type="ECO:0008006" key="14">
    <source>
        <dbReference type="Google" id="ProtNLM"/>
    </source>
</evidence>
<keyword evidence="13" id="KW-1185">Reference proteome</keyword>
<dbReference type="Pfam" id="PF00892">
    <property type="entry name" value="EamA"/>
    <property type="match status" value="2"/>
</dbReference>
<dbReference type="Pfam" id="PF04535">
    <property type="entry name" value="CASP_dom"/>
    <property type="match status" value="1"/>
</dbReference>
<feature type="transmembrane region" description="Helical" evidence="9">
    <location>
        <begin position="199"/>
        <end position="216"/>
    </location>
</feature>
<feature type="transmembrane region" description="Helical" evidence="9">
    <location>
        <begin position="325"/>
        <end position="346"/>
    </location>
</feature>
<feature type="domain" description="Casparian strip membrane protein" evidence="11">
    <location>
        <begin position="7"/>
        <end position="136"/>
    </location>
</feature>
<reference evidence="12 13" key="1">
    <citation type="submission" date="2024-11" db="EMBL/GenBank/DDBJ databases">
        <title>A near-complete genome assembly of Cinchona calisaya.</title>
        <authorList>
            <person name="Lian D.C."/>
            <person name="Zhao X.W."/>
            <person name="Wei L."/>
        </authorList>
    </citation>
    <scope>NUCLEOTIDE SEQUENCE [LARGE SCALE GENOMIC DNA]</scope>
    <source>
        <tissue evidence="12">Nenye</tissue>
    </source>
</reference>
<dbReference type="GO" id="GO:0005886">
    <property type="term" value="C:plasma membrane"/>
    <property type="evidence" value="ECO:0007669"/>
    <property type="project" value="UniProtKB-SubCell"/>
</dbReference>
<feature type="transmembrane region" description="Helical" evidence="9">
    <location>
        <begin position="228"/>
        <end position="248"/>
    </location>
</feature>
<feature type="compositionally biased region" description="Basic and acidic residues" evidence="8">
    <location>
        <begin position="522"/>
        <end position="534"/>
    </location>
</feature>
<dbReference type="InterPro" id="IPR000620">
    <property type="entry name" value="EamA_dom"/>
</dbReference>
<evidence type="ECO:0000256" key="1">
    <source>
        <dbReference type="ARBA" id="ARBA00004651"/>
    </source>
</evidence>
<feature type="transmembrane region" description="Helical" evidence="9">
    <location>
        <begin position="438"/>
        <end position="455"/>
    </location>
</feature>
<feature type="transmembrane region" description="Helical" evidence="9">
    <location>
        <begin position="260"/>
        <end position="281"/>
    </location>
</feature>
<comment type="similarity">
    <text evidence="3">Belongs to the Casparian strip membrane proteins (CASP) family.</text>
</comment>
<evidence type="ECO:0000256" key="5">
    <source>
        <dbReference type="ARBA" id="ARBA00022692"/>
    </source>
</evidence>
<keyword evidence="6 9" id="KW-1133">Transmembrane helix</keyword>
<keyword evidence="4" id="KW-1003">Cell membrane</keyword>
<feature type="transmembrane region" description="Helical" evidence="9">
    <location>
        <begin position="293"/>
        <end position="313"/>
    </location>
</feature>
<evidence type="ECO:0000256" key="6">
    <source>
        <dbReference type="ARBA" id="ARBA00022989"/>
    </source>
</evidence>
<dbReference type="AlphaFoldDB" id="A0ABD2YGQ5"/>
<evidence type="ECO:0000256" key="4">
    <source>
        <dbReference type="ARBA" id="ARBA00022475"/>
    </source>
</evidence>
<evidence type="ECO:0000256" key="9">
    <source>
        <dbReference type="SAM" id="Phobius"/>
    </source>
</evidence>
<keyword evidence="7 9" id="KW-0472">Membrane</keyword>
<proteinExistence type="inferred from homology"/>
<dbReference type="PANTHER" id="PTHR31218">
    <property type="entry name" value="WAT1-RELATED PROTEIN"/>
    <property type="match status" value="1"/>
</dbReference>
<evidence type="ECO:0000256" key="2">
    <source>
        <dbReference type="ARBA" id="ARBA00007635"/>
    </source>
</evidence>
<dbReference type="InterPro" id="IPR030184">
    <property type="entry name" value="WAT1-related"/>
</dbReference>
<dbReference type="EMBL" id="JBJUIK010000013">
    <property type="protein sequence ID" value="KAL3506101.1"/>
    <property type="molecule type" value="Genomic_DNA"/>
</dbReference>
<evidence type="ECO:0000256" key="8">
    <source>
        <dbReference type="SAM" id="MobiDB-lite"/>
    </source>
</evidence>
<gene>
    <name evidence="12" type="ORF">ACH5RR_031483</name>
</gene>
<dbReference type="InterPro" id="IPR037185">
    <property type="entry name" value="EmrE-like"/>
</dbReference>
<feature type="transmembrane region" description="Helical" evidence="9">
    <location>
        <begin position="80"/>
        <end position="109"/>
    </location>
</feature>
<feature type="transmembrane region" description="Helical" evidence="9">
    <location>
        <begin position="398"/>
        <end position="418"/>
    </location>
</feature>
<evidence type="ECO:0000259" key="11">
    <source>
        <dbReference type="Pfam" id="PF04535"/>
    </source>
</evidence>
<feature type="transmembrane region" description="Helical" evidence="9">
    <location>
        <begin position="129"/>
        <end position="152"/>
    </location>
</feature>
<dbReference type="InterPro" id="IPR006702">
    <property type="entry name" value="CASP_dom"/>
</dbReference>
<evidence type="ECO:0000256" key="3">
    <source>
        <dbReference type="ARBA" id="ARBA00007651"/>
    </source>
</evidence>
<evidence type="ECO:0000313" key="13">
    <source>
        <dbReference type="Proteomes" id="UP001630127"/>
    </source>
</evidence>
<comment type="subcellular location">
    <subcellularLocation>
        <location evidence="1">Cell membrane</location>
        <topology evidence="1">Multi-pass membrane protein</topology>
    </subcellularLocation>
</comment>
<sequence length="544" mass="60491">MKDFAGTPGTLTGLILRIVQCLFAAGSIASMATRKSFFNITAFCYLIASMGLQVIWSFGLASLDAYALARKKIPHNRVSVSLFVVGDWVTATLSLSAAASSAGVTVLYFNDMGSCSFGEECTKFQMAVALAFLSWITTAISSIIMFLLLAAAERIIAQNYNFSVDFGKSIRHSDCKKRCLRVHYAFGFCIHCIRRFQPYILMVLAQIGYTFLYFITEASFDHGMNPHVYITYRHIVAGLVMLPFAYFLERKIRPKLTLALFLEIFVLSLLGVGLTLNMYFASLRFTSPTFLASMVNTIASLTFVLAVILRLEVIDLRNPRGIAKVLGTLVSLAGVMTMTLYKGAILKNPWRPIVHLRGNTVIQENWLKGSILTVASCLTWSIWYIMQAYTLKRYPAQLSLTTWMSFVGAAQSAVYAVIVQHKRAAWTIGFNIDFWSTIYGGVVISGIVIFIQLWCTEQKGPVFVTMFNPLSTLLVAVLAYFALGEKLCIGSIVGGIIVIFGLYLLLWGKENDQGTQMNPDEESIRQQEPKKENCVSEANYVKAP</sequence>
<feature type="domain" description="EamA" evidence="10">
    <location>
        <begin position="199"/>
        <end position="338"/>
    </location>
</feature>
<accession>A0ABD2YGQ5</accession>
<feature type="transmembrane region" description="Helical" evidence="9">
    <location>
        <begin position="40"/>
        <end position="68"/>
    </location>
</feature>
<feature type="transmembrane region" description="Helical" evidence="9">
    <location>
        <begin position="366"/>
        <end position="386"/>
    </location>
</feature>
<feature type="transmembrane region" description="Helical" evidence="9">
    <location>
        <begin position="462"/>
        <end position="483"/>
    </location>
</feature>
<feature type="transmembrane region" description="Helical" evidence="9">
    <location>
        <begin position="489"/>
        <end position="507"/>
    </location>
</feature>
<comment type="similarity">
    <text evidence="2">Belongs to the drug/metabolite transporter (DMT) superfamily. Plant drug/metabolite exporter (P-DME) (TC 2.A.7.4) family.</text>
</comment>
<dbReference type="SUPFAM" id="SSF103481">
    <property type="entry name" value="Multidrug resistance efflux transporter EmrE"/>
    <property type="match status" value="2"/>
</dbReference>
<evidence type="ECO:0000313" key="12">
    <source>
        <dbReference type="EMBL" id="KAL3506101.1"/>
    </source>
</evidence>
<dbReference type="Proteomes" id="UP001630127">
    <property type="component" value="Unassembled WGS sequence"/>
</dbReference>
<comment type="caution">
    <text evidence="12">The sequence shown here is derived from an EMBL/GenBank/DDBJ whole genome shotgun (WGS) entry which is preliminary data.</text>
</comment>
<evidence type="ECO:0000256" key="7">
    <source>
        <dbReference type="ARBA" id="ARBA00023136"/>
    </source>
</evidence>
<protein>
    <recommendedName>
        <fullName evidence="14">WAT1-related protein</fullName>
    </recommendedName>
</protein>
<evidence type="ECO:0000259" key="10">
    <source>
        <dbReference type="Pfam" id="PF00892"/>
    </source>
</evidence>
<feature type="domain" description="EamA" evidence="10">
    <location>
        <begin position="368"/>
        <end position="506"/>
    </location>
</feature>
<keyword evidence="5 9" id="KW-0812">Transmembrane</keyword>
<name>A0ABD2YGQ5_9GENT</name>
<feature type="region of interest" description="Disordered" evidence="8">
    <location>
        <begin position="516"/>
        <end position="544"/>
    </location>
</feature>